<protein>
    <submittedName>
        <fullName evidence="3">Uncharacterized protein</fullName>
    </submittedName>
</protein>
<dbReference type="AlphaFoldDB" id="A0A1T4V3V7"/>
<keyword evidence="2" id="KW-0732">Signal</keyword>
<keyword evidence="1" id="KW-1133">Transmembrane helix</keyword>
<keyword evidence="1" id="KW-0812">Transmembrane</keyword>
<dbReference type="STRING" id="39495.SAMN02745111_00031"/>
<sequence>MVKLHNFKHLAVVLASVVCLLVFSTIAYADGTSGDYVTEYRTNMANLRMNNSQKLITAMEKGLEDNNDRELKIAKYSIKKAYTDILTKEMMIKSYSEWKNFESMKTDSMEWIIPIENESGKKGYAVLVREGYDFKLEEVIIDEESPRLEIDVDEVAAIVQGNSDGGVTDCGVYYSKLYKTSLVYWNDNDGLFVVPYSEISGKCKIKNGDIYTLSDYMTQMNKVFDENRYKEGSYKLAYRIHFVQIGGVVAFALAFSYLATSGIRRRIKTKIAKKRLAKKYDD</sequence>
<accession>A0A1T4V3V7</accession>
<proteinExistence type="predicted"/>
<keyword evidence="4" id="KW-1185">Reference proteome</keyword>
<feature type="signal peptide" evidence="2">
    <location>
        <begin position="1"/>
        <end position="29"/>
    </location>
</feature>
<gene>
    <name evidence="3" type="ORF">SAMN02745111_00031</name>
</gene>
<reference evidence="3 4" key="1">
    <citation type="submission" date="2017-02" db="EMBL/GenBank/DDBJ databases">
        <authorList>
            <person name="Peterson S.W."/>
        </authorList>
    </citation>
    <scope>NUCLEOTIDE SEQUENCE [LARGE SCALE GENOMIC DNA]</scope>
    <source>
        <strain evidence="3 4">ATCC 35992</strain>
    </source>
</reference>
<evidence type="ECO:0000313" key="3">
    <source>
        <dbReference type="EMBL" id="SKA59598.1"/>
    </source>
</evidence>
<evidence type="ECO:0000256" key="1">
    <source>
        <dbReference type="SAM" id="Phobius"/>
    </source>
</evidence>
<dbReference type="EMBL" id="FUXZ01000002">
    <property type="protein sequence ID" value="SKA59598.1"/>
    <property type="molecule type" value="Genomic_DNA"/>
</dbReference>
<feature type="transmembrane region" description="Helical" evidence="1">
    <location>
        <begin position="236"/>
        <end position="260"/>
    </location>
</feature>
<name>A0A1T4V3V7_9FIRM</name>
<dbReference type="RefSeq" id="WP_078764932.1">
    <property type="nucleotide sequence ID" value="NZ_FUXZ01000002.1"/>
</dbReference>
<evidence type="ECO:0000256" key="2">
    <source>
        <dbReference type="SAM" id="SignalP"/>
    </source>
</evidence>
<organism evidence="3 4">
    <name type="scientific">Eubacterium uniforme</name>
    <dbReference type="NCBI Taxonomy" id="39495"/>
    <lineage>
        <taxon>Bacteria</taxon>
        <taxon>Bacillati</taxon>
        <taxon>Bacillota</taxon>
        <taxon>Clostridia</taxon>
        <taxon>Eubacteriales</taxon>
        <taxon>Eubacteriaceae</taxon>
        <taxon>Eubacterium</taxon>
    </lineage>
</organism>
<dbReference type="Proteomes" id="UP000190814">
    <property type="component" value="Unassembled WGS sequence"/>
</dbReference>
<feature type="chain" id="PRO_5012978886" evidence="2">
    <location>
        <begin position="30"/>
        <end position="282"/>
    </location>
</feature>
<evidence type="ECO:0000313" key="4">
    <source>
        <dbReference type="Proteomes" id="UP000190814"/>
    </source>
</evidence>
<keyword evidence="1" id="KW-0472">Membrane</keyword>